<dbReference type="Gene3D" id="3.40.50.200">
    <property type="entry name" value="Peptidase S8/S53 domain"/>
    <property type="match status" value="1"/>
</dbReference>
<dbReference type="GO" id="GO:0006508">
    <property type="term" value="P:proteolysis"/>
    <property type="evidence" value="ECO:0007669"/>
    <property type="project" value="UniProtKB-KW"/>
</dbReference>
<dbReference type="AlphaFoldDB" id="A0AB39VCZ3"/>
<dbReference type="PROSITE" id="PS00138">
    <property type="entry name" value="SUBTILASE_SER"/>
    <property type="match status" value="1"/>
</dbReference>
<evidence type="ECO:0000313" key="5">
    <source>
        <dbReference type="EMBL" id="XDU65588.1"/>
    </source>
</evidence>
<sequence>MKKLIITLNLISVIIYGASELRYVNSQTYTRNKDDYIVYKKNEARKSGINDYIGLFDGTIDLDDVSKLAGIPFPKVWYFPGAENEEFQKVKKDKSSDNHLSSMFRAFIMMVGNDWGSQNYGRLYTSSLQGENQAVMPYGIAQSSLTITNNYSGHLTSQAPYYGNVINEMSALPMTGRRMLDADYTENGNLFIQAMENETPINTVKLQKNTSGTKSGLVNIDNYTAVSSGYGIEAQKLMRAESIHVIQEICGGWSRGWEQGGDYKNSWKDVTTQSSGETTLDFLDKEKKLRNGKLAKMVEHGYAKNECVLSSEKTDIASLPLLSRAHTVVANGQVWNGNRVTNGTSFAAPKIAGLAAKIQEKFPGMSYHQIKQLILTTANRTEDRLSSFIGWGTLNETKALNGPSMLNAGLIEEEKFFTGMYDKVMAKDGTKFFWAEVPQGIKWKWINDIFPGFEDKPSGYDTFDTALTGERPDGRMASALSYASVVEGINIARYVPNEKNFYYDEDDMETRAGLRKAGNGILELNANLRYREVTQILQGKFILNGNSDSELRVFKNATLEINGNRNIQSLIADGGKVSLNGNMTINHFGIDSGDISFSGNITINNLYVKNEAEKQKYMSMKNLKIGKVFFRDFEPVNAIINNKKVANIKHEYFMNNFSSSPKTLGIYDIDKKEIFAKIRERYKTNADSPNREYIPGYKDGGFTADRDPDAERFNYRYYLGGTMWFMGFSPNLKTTGKDWKMYDYQAVQGKFKKIE</sequence>
<gene>
    <name evidence="5" type="ORF">AB8B23_05390</name>
</gene>
<evidence type="ECO:0000256" key="1">
    <source>
        <dbReference type="ARBA" id="ARBA00022670"/>
    </source>
</evidence>
<dbReference type="GO" id="GO:0004252">
    <property type="term" value="F:serine-type endopeptidase activity"/>
    <property type="evidence" value="ECO:0007669"/>
    <property type="project" value="InterPro"/>
</dbReference>
<dbReference type="RefSeq" id="WP_369713771.1">
    <property type="nucleotide sequence ID" value="NZ_CP165646.1"/>
</dbReference>
<proteinExistence type="predicted"/>
<dbReference type="SUPFAM" id="SSF52743">
    <property type="entry name" value="Subtilisin-like"/>
    <property type="match status" value="1"/>
</dbReference>
<dbReference type="EMBL" id="CP165646">
    <property type="protein sequence ID" value="XDU65588.1"/>
    <property type="molecule type" value="Genomic_DNA"/>
</dbReference>
<evidence type="ECO:0000256" key="2">
    <source>
        <dbReference type="ARBA" id="ARBA00022801"/>
    </source>
</evidence>
<evidence type="ECO:0000259" key="4">
    <source>
        <dbReference type="Pfam" id="PF00082"/>
    </source>
</evidence>
<keyword evidence="1" id="KW-0645">Protease</keyword>
<dbReference type="Pfam" id="PF00082">
    <property type="entry name" value="Peptidase_S8"/>
    <property type="match status" value="1"/>
</dbReference>
<name>A0AB39VCZ3_9FUSO</name>
<protein>
    <submittedName>
        <fullName evidence="5">S8 family serine peptidase</fullName>
    </submittedName>
</protein>
<feature type="domain" description="Peptidase S8/S53" evidence="4">
    <location>
        <begin position="339"/>
        <end position="392"/>
    </location>
</feature>
<keyword evidence="2" id="KW-0378">Hydrolase</keyword>
<dbReference type="KEGG" id="lmes:AB8B23_05390"/>
<evidence type="ECO:0000256" key="3">
    <source>
        <dbReference type="ARBA" id="ARBA00022825"/>
    </source>
</evidence>
<dbReference type="InterPro" id="IPR023828">
    <property type="entry name" value="Peptidase_S8_Ser-AS"/>
</dbReference>
<reference evidence="5" key="1">
    <citation type="submission" date="2024-07" db="EMBL/GenBank/DDBJ databases">
        <authorList>
            <person name="Li X.-J."/>
            <person name="Wang X."/>
        </authorList>
    </citation>
    <scope>NUCLEOTIDE SEQUENCE</scope>
    <source>
        <strain evidence="5">HSP-342</strain>
    </source>
</reference>
<keyword evidence="3" id="KW-0720">Serine protease</keyword>
<dbReference type="InterPro" id="IPR036852">
    <property type="entry name" value="Peptidase_S8/S53_dom_sf"/>
</dbReference>
<organism evidence="5">
    <name type="scientific">Leptotrichia mesophila</name>
    <dbReference type="NCBI Taxonomy" id="3239303"/>
    <lineage>
        <taxon>Bacteria</taxon>
        <taxon>Fusobacteriati</taxon>
        <taxon>Fusobacteriota</taxon>
        <taxon>Fusobacteriia</taxon>
        <taxon>Fusobacteriales</taxon>
        <taxon>Leptotrichiaceae</taxon>
        <taxon>Leptotrichia</taxon>
    </lineage>
</organism>
<dbReference type="InterPro" id="IPR000209">
    <property type="entry name" value="Peptidase_S8/S53_dom"/>
</dbReference>
<accession>A0AB39VCZ3</accession>